<protein>
    <submittedName>
        <fullName evidence="5">Transcriptional regulator, AraC family</fullName>
    </submittedName>
</protein>
<dbReference type="InterPro" id="IPR014710">
    <property type="entry name" value="RmlC-like_jellyroll"/>
</dbReference>
<dbReference type="InterPro" id="IPR020449">
    <property type="entry name" value="Tscrpt_reg_AraC-type_HTH"/>
</dbReference>
<evidence type="ECO:0000256" key="1">
    <source>
        <dbReference type="ARBA" id="ARBA00023015"/>
    </source>
</evidence>
<dbReference type="PATRIC" id="fig|536227.13.peg.2872"/>
<evidence type="ECO:0000259" key="4">
    <source>
        <dbReference type="PROSITE" id="PS01124"/>
    </source>
</evidence>
<keyword evidence="6" id="KW-1185">Reference proteome</keyword>
<evidence type="ECO:0000313" key="6">
    <source>
        <dbReference type="Proteomes" id="UP000004198"/>
    </source>
</evidence>
<dbReference type="Gene3D" id="2.60.120.10">
    <property type="entry name" value="Jelly Rolls"/>
    <property type="match status" value="1"/>
</dbReference>
<dbReference type="eggNOG" id="COG2207">
    <property type="taxonomic scope" value="Bacteria"/>
</dbReference>
<dbReference type="eggNOG" id="COG1917">
    <property type="taxonomic scope" value="Bacteria"/>
</dbReference>
<dbReference type="PROSITE" id="PS01124">
    <property type="entry name" value="HTH_ARAC_FAMILY_2"/>
    <property type="match status" value="1"/>
</dbReference>
<keyword evidence="3" id="KW-0804">Transcription</keyword>
<dbReference type="Proteomes" id="UP000004198">
    <property type="component" value="Unassembled WGS sequence"/>
</dbReference>
<dbReference type="InterPro" id="IPR018060">
    <property type="entry name" value="HTH_AraC"/>
</dbReference>
<dbReference type="RefSeq" id="WP_007062501.1">
    <property type="nucleotide sequence ID" value="NZ_ACVI01000070.1"/>
</dbReference>
<dbReference type="OrthoDB" id="9774814at2"/>
<evidence type="ECO:0000256" key="3">
    <source>
        <dbReference type="ARBA" id="ARBA00023163"/>
    </source>
</evidence>
<sequence length="291" mass="34206">MLDNESLKILKIKRGYLKKDFQIFHLKDKKDTQFQFHYHNFNKLVIFISGNVTYLIEGKAYKLKPFDILLINNNDIHKAVIDPDNVYERIIIWVNSDFLIKHNNGCNLLTCFELASKQNFNLLRLSDDWISNIKDLLFKLESASKDKDFACEILKSSLFLEFMVYINRLFLGNKNIKELSDIEYDKNITSILNYINENLSEDLSIDTLSSKFYMSKYHLMHKFKIQTGYTIHSYILHKRLIMSNSLIKAGKNITDACIECGFNDYSNFVRAFKKTFGLSPKNYCKMLSEIK</sequence>
<reference evidence="5 6" key="1">
    <citation type="submission" date="2009-06" db="EMBL/GenBank/DDBJ databases">
        <title>The draft genome of Clostridium carboxidivorans P7.</title>
        <authorList>
            <consortium name="US DOE Joint Genome Institute (JGI-PGF)"/>
            <person name="Lucas S."/>
            <person name="Copeland A."/>
            <person name="Lapidus A."/>
            <person name="Glavina del Rio T."/>
            <person name="Tice H."/>
            <person name="Bruce D."/>
            <person name="Goodwin L."/>
            <person name="Pitluck S."/>
            <person name="Larimer F."/>
            <person name="Land M.L."/>
            <person name="Hauser L."/>
            <person name="Hemme C.L."/>
        </authorList>
    </citation>
    <scope>NUCLEOTIDE SEQUENCE [LARGE SCALE GENOMIC DNA]</scope>
    <source>
        <strain evidence="5 6">P7</strain>
    </source>
</reference>
<dbReference type="SUPFAM" id="SSF51215">
    <property type="entry name" value="Regulatory protein AraC"/>
    <property type="match status" value="1"/>
</dbReference>
<dbReference type="SUPFAM" id="SSF46689">
    <property type="entry name" value="Homeodomain-like"/>
    <property type="match status" value="2"/>
</dbReference>
<dbReference type="GO" id="GO:0043565">
    <property type="term" value="F:sequence-specific DNA binding"/>
    <property type="evidence" value="ECO:0007669"/>
    <property type="project" value="InterPro"/>
</dbReference>
<dbReference type="KEGG" id="cck:Ccar_13715"/>
<dbReference type="STRING" id="536227.Ccar_13715"/>
<proteinExistence type="predicted"/>
<dbReference type="PRINTS" id="PR00032">
    <property type="entry name" value="HTHARAC"/>
</dbReference>
<comment type="caution">
    <text evidence="5">The sequence shown here is derived from an EMBL/GenBank/DDBJ whole genome shotgun (WGS) entry which is preliminary data.</text>
</comment>
<keyword evidence="1" id="KW-0805">Transcription regulation</keyword>
<dbReference type="PANTHER" id="PTHR43280:SF34">
    <property type="entry name" value="ARAC-FAMILY TRANSCRIPTIONAL REGULATOR"/>
    <property type="match status" value="1"/>
</dbReference>
<dbReference type="Pfam" id="PF12833">
    <property type="entry name" value="HTH_18"/>
    <property type="match status" value="1"/>
</dbReference>
<dbReference type="Gene3D" id="1.10.10.60">
    <property type="entry name" value="Homeodomain-like"/>
    <property type="match status" value="2"/>
</dbReference>
<evidence type="ECO:0000313" key="5">
    <source>
        <dbReference type="EMBL" id="EET85937.1"/>
    </source>
</evidence>
<dbReference type="InterPro" id="IPR003313">
    <property type="entry name" value="AraC-bd"/>
</dbReference>
<name>C6PXU9_9CLOT</name>
<gene>
    <name evidence="5" type="ORF">CcarbDRAFT_3616</name>
</gene>
<evidence type="ECO:0000256" key="2">
    <source>
        <dbReference type="ARBA" id="ARBA00023125"/>
    </source>
</evidence>
<organism evidence="5 6">
    <name type="scientific">Clostridium carboxidivorans P7</name>
    <dbReference type="NCBI Taxonomy" id="536227"/>
    <lineage>
        <taxon>Bacteria</taxon>
        <taxon>Bacillati</taxon>
        <taxon>Bacillota</taxon>
        <taxon>Clostridia</taxon>
        <taxon>Eubacteriales</taxon>
        <taxon>Clostridiaceae</taxon>
        <taxon>Clostridium</taxon>
    </lineage>
</organism>
<dbReference type="AlphaFoldDB" id="C6PXU9"/>
<dbReference type="EMBL" id="ACVI01000070">
    <property type="protein sequence ID" value="EET85937.1"/>
    <property type="molecule type" value="Genomic_DNA"/>
</dbReference>
<dbReference type="InterPro" id="IPR009057">
    <property type="entry name" value="Homeodomain-like_sf"/>
</dbReference>
<dbReference type="GO" id="GO:0003700">
    <property type="term" value="F:DNA-binding transcription factor activity"/>
    <property type="evidence" value="ECO:0007669"/>
    <property type="project" value="InterPro"/>
</dbReference>
<dbReference type="InterPro" id="IPR037923">
    <property type="entry name" value="HTH-like"/>
</dbReference>
<dbReference type="SMART" id="SM00342">
    <property type="entry name" value="HTH_ARAC"/>
    <property type="match status" value="1"/>
</dbReference>
<keyword evidence="2" id="KW-0238">DNA-binding</keyword>
<dbReference type="Pfam" id="PF02311">
    <property type="entry name" value="AraC_binding"/>
    <property type="match status" value="1"/>
</dbReference>
<accession>C6PXU9</accession>
<feature type="domain" description="HTH araC/xylS-type" evidence="4">
    <location>
        <begin position="189"/>
        <end position="286"/>
    </location>
</feature>
<dbReference type="PANTHER" id="PTHR43280">
    <property type="entry name" value="ARAC-FAMILY TRANSCRIPTIONAL REGULATOR"/>
    <property type="match status" value="1"/>
</dbReference>